<comment type="caution">
    <text evidence="1">The sequence shown here is derived from an EMBL/GenBank/DDBJ whole genome shotgun (WGS) entry which is preliminary data.</text>
</comment>
<proteinExistence type="predicted"/>
<gene>
    <name evidence="1" type="ORF">S06H3_39358</name>
</gene>
<reference evidence="1" key="1">
    <citation type="journal article" date="2014" name="Front. Microbiol.">
        <title>High frequency of phylogenetically diverse reductive dehalogenase-homologous genes in deep subseafloor sedimentary metagenomes.</title>
        <authorList>
            <person name="Kawai M."/>
            <person name="Futagami T."/>
            <person name="Toyoda A."/>
            <person name="Takaki Y."/>
            <person name="Nishi S."/>
            <person name="Hori S."/>
            <person name="Arai W."/>
            <person name="Tsubouchi T."/>
            <person name="Morono Y."/>
            <person name="Uchiyama I."/>
            <person name="Ito T."/>
            <person name="Fujiyama A."/>
            <person name="Inagaki F."/>
            <person name="Takami H."/>
        </authorList>
    </citation>
    <scope>NUCLEOTIDE SEQUENCE</scope>
    <source>
        <strain evidence="1">Expedition CK06-06</strain>
    </source>
</reference>
<protein>
    <submittedName>
        <fullName evidence="1">Uncharacterized protein</fullName>
    </submittedName>
</protein>
<accession>X1QL29</accession>
<organism evidence="1">
    <name type="scientific">marine sediment metagenome</name>
    <dbReference type="NCBI Taxonomy" id="412755"/>
    <lineage>
        <taxon>unclassified sequences</taxon>
        <taxon>metagenomes</taxon>
        <taxon>ecological metagenomes</taxon>
    </lineage>
</organism>
<dbReference type="Gene3D" id="3.40.50.150">
    <property type="entry name" value="Vaccinia Virus protein VP39"/>
    <property type="match status" value="1"/>
</dbReference>
<evidence type="ECO:0000313" key="1">
    <source>
        <dbReference type="EMBL" id="GAI43954.1"/>
    </source>
</evidence>
<dbReference type="EMBL" id="BARV01024071">
    <property type="protein sequence ID" value="GAI43954.1"/>
    <property type="molecule type" value="Genomic_DNA"/>
</dbReference>
<sequence length="134" mass="15887">MEDEEMLSKIERLVSKLQGHVPNFLKPILTPLYRSLYFRLQLAIVKHKNRNELWEYWRHPILNNGRNLPTDYLHGEERSQFLVRLVQKYVEPSAKILEIGSNVGRNLYYLFNAGYTKLTGVEINKDAIERMELL</sequence>
<name>X1QL29_9ZZZZ</name>
<dbReference type="InterPro" id="IPR029063">
    <property type="entry name" value="SAM-dependent_MTases_sf"/>
</dbReference>
<dbReference type="SUPFAM" id="SSF53335">
    <property type="entry name" value="S-adenosyl-L-methionine-dependent methyltransferases"/>
    <property type="match status" value="1"/>
</dbReference>
<dbReference type="AlphaFoldDB" id="X1QL29"/>